<organism evidence="5 6">
    <name type="scientific">Candidatus Brennerbacteria bacterium RIFOXYD1_FULL_41_16</name>
    <dbReference type="NCBI Taxonomy" id="1797529"/>
    <lineage>
        <taxon>Bacteria</taxon>
        <taxon>Candidatus Brenneribacteriota</taxon>
    </lineage>
</organism>
<dbReference type="PANTHER" id="PTHR42918:SF6">
    <property type="entry name" value="ELONGATION FACTOR P--(R)-BETA-LYSINE LIGASE"/>
    <property type="match status" value="1"/>
</dbReference>
<dbReference type="GO" id="GO:0004824">
    <property type="term" value="F:lysine-tRNA ligase activity"/>
    <property type="evidence" value="ECO:0007669"/>
    <property type="project" value="InterPro"/>
</dbReference>
<reference evidence="5 6" key="1">
    <citation type="journal article" date="2016" name="Nat. Commun.">
        <title>Thousands of microbial genomes shed light on interconnected biogeochemical processes in an aquifer system.</title>
        <authorList>
            <person name="Anantharaman K."/>
            <person name="Brown C.T."/>
            <person name="Hug L.A."/>
            <person name="Sharon I."/>
            <person name="Castelle C.J."/>
            <person name="Probst A.J."/>
            <person name="Thomas B.C."/>
            <person name="Singh A."/>
            <person name="Wilkins M.J."/>
            <person name="Karaoz U."/>
            <person name="Brodie E.L."/>
            <person name="Williams K.H."/>
            <person name="Hubbard S.S."/>
            <person name="Banfield J.F."/>
        </authorList>
    </citation>
    <scope>NUCLEOTIDE SEQUENCE [LARGE SCALE GENOMIC DNA]</scope>
</reference>
<dbReference type="PROSITE" id="PS50862">
    <property type="entry name" value="AA_TRNA_LIGASE_II"/>
    <property type="match status" value="1"/>
</dbReference>
<dbReference type="SUPFAM" id="SSF55681">
    <property type="entry name" value="Class II aaRS and biotin synthetases"/>
    <property type="match status" value="1"/>
</dbReference>
<dbReference type="PRINTS" id="PR00982">
    <property type="entry name" value="TRNASYNTHLYS"/>
</dbReference>
<comment type="caution">
    <text evidence="5">The sequence shown here is derived from an EMBL/GenBank/DDBJ whole genome shotgun (WGS) entry which is preliminary data.</text>
</comment>
<dbReference type="PANTHER" id="PTHR42918">
    <property type="entry name" value="LYSYL-TRNA SYNTHETASE"/>
    <property type="match status" value="1"/>
</dbReference>
<evidence type="ECO:0000256" key="2">
    <source>
        <dbReference type="ARBA" id="ARBA00022741"/>
    </source>
</evidence>
<dbReference type="InterPro" id="IPR045864">
    <property type="entry name" value="aa-tRNA-synth_II/BPL/LPL"/>
</dbReference>
<gene>
    <name evidence="5" type="ORF">A2570_00075</name>
</gene>
<dbReference type="AlphaFoldDB" id="A0A1G1XNW5"/>
<evidence type="ECO:0000259" key="4">
    <source>
        <dbReference type="PROSITE" id="PS50862"/>
    </source>
</evidence>
<evidence type="ECO:0000313" key="6">
    <source>
        <dbReference type="Proteomes" id="UP000178570"/>
    </source>
</evidence>
<dbReference type="STRING" id="1797529.A2570_00075"/>
<dbReference type="InterPro" id="IPR004364">
    <property type="entry name" value="Aa-tRNA-synt_II"/>
</dbReference>
<keyword evidence="3" id="KW-0067">ATP-binding</keyword>
<dbReference type="Gene3D" id="3.30.930.10">
    <property type="entry name" value="Bira Bifunctional Protein, Domain 2"/>
    <property type="match status" value="1"/>
</dbReference>
<name>A0A1G1XNW5_9BACT</name>
<evidence type="ECO:0000256" key="1">
    <source>
        <dbReference type="ARBA" id="ARBA00022598"/>
    </source>
</evidence>
<dbReference type="EMBL" id="MHHY01000001">
    <property type="protein sequence ID" value="OGY41027.1"/>
    <property type="molecule type" value="Genomic_DNA"/>
</dbReference>
<evidence type="ECO:0000313" key="5">
    <source>
        <dbReference type="EMBL" id="OGY41027.1"/>
    </source>
</evidence>
<dbReference type="GO" id="GO:0006430">
    <property type="term" value="P:lysyl-tRNA aminoacylation"/>
    <property type="evidence" value="ECO:0007669"/>
    <property type="project" value="InterPro"/>
</dbReference>
<evidence type="ECO:0000256" key="3">
    <source>
        <dbReference type="ARBA" id="ARBA00022840"/>
    </source>
</evidence>
<protein>
    <submittedName>
        <fullName evidence="5">EF-P lysine aminoacylase GenX</fullName>
    </submittedName>
</protein>
<dbReference type="GO" id="GO:0005829">
    <property type="term" value="C:cytosol"/>
    <property type="evidence" value="ECO:0007669"/>
    <property type="project" value="TreeGrafter"/>
</dbReference>
<dbReference type="GO" id="GO:0000049">
    <property type="term" value="F:tRNA binding"/>
    <property type="evidence" value="ECO:0007669"/>
    <property type="project" value="TreeGrafter"/>
</dbReference>
<dbReference type="InterPro" id="IPR018149">
    <property type="entry name" value="Lys-tRNA-synth_II_C"/>
</dbReference>
<accession>A0A1G1XNW5</accession>
<dbReference type="InterPro" id="IPR004525">
    <property type="entry name" value="EpmA"/>
</dbReference>
<dbReference type="Proteomes" id="UP000178570">
    <property type="component" value="Unassembled WGS sequence"/>
</dbReference>
<dbReference type="InterPro" id="IPR006195">
    <property type="entry name" value="aa-tRNA-synth_II"/>
</dbReference>
<dbReference type="Pfam" id="PF00152">
    <property type="entry name" value="tRNA-synt_2"/>
    <property type="match status" value="1"/>
</dbReference>
<proteinExistence type="predicted"/>
<dbReference type="NCBIfam" id="NF006828">
    <property type="entry name" value="PRK09350.1"/>
    <property type="match status" value="1"/>
</dbReference>
<dbReference type="GO" id="GO:0005524">
    <property type="term" value="F:ATP binding"/>
    <property type="evidence" value="ECO:0007669"/>
    <property type="project" value="UniProtKB-KW"/>
</dbReference>
<keyword evidence="2" id="KW-0547">Nucleotide-binding</keyword>
<feature type="domain" description="Aminoacyl-transfer RNA synthetases class-II family profile" evidence="4">
    <location>
        <begin position="17"/>
        <end position="329"/>
    </location>
</feature>
<dbReference type="NCBIfam" id="TIGR00462">
    <property type="entry name" value="genX"/>
    <property type="match status" value="1"/>
</dbReference>
<keyword evidence="1" id="KW-0436">Ligase</keyword>
<sequence>MNKKQSFLQIQKKRAFILDKVREFFKTRGFLEVQTPIFVKLPGMEPYLNPLPYEFSDERNEKHKGYVITSPEYSLKKLLSQGFPKLFEITKVFRQNESFGGLHNPEFTMMEWYRPRSNYRKIMKDTEELVLFLARSLYKEDSIKYHDQKIDLSLPWQKISVKNAFKKFADIDLDKAKTLTDFHRQFKEKLPENYNWDDIFYYIFLNRVEPNLPKNKPVIIYDYPLPQAALAKRKSSDNFYAERFEVFIAGMELANCFSELTDWREQEKRLKHEKQMRKELGKEIYEIDQDFINAIKQGMPDTGGIAMGIDRLQMLLLDIQNINDLLILPTKELFSNH</sequence>